<gene>
    <name evidence="1" type="ORF">T4D_15485</name>
</gene>
<name>A0A0V1FNH0_TRIPS</name>
<evidence type="ECO:0000313" key="1">
    <source>
        <dbReference type="EMBL" id="KRY87361.1"/>
    </source>
</evidence>
<reference evidence="1 2" key="1">
    <citation type="submission" date="2015-01" db="EMBL/GenBank/DDBJ databases">
        <title>Evolution of Trichinella species and genotypes.</title>
        <authorList>
            <person name="Korhonen P.K."/>
            <person name="Edoardo P."/>
            <person name="Giuseppe L.R."/>
            <person name="Gasser R.B."/>
        </authorList>
    </citation>
    <scope>NUCLEOTIDE SEQUENCE [LARGE SCALE GENOMIC DNA]</scope>
    <source>
        <strain evidence="1">ISS470</strain>
    </source>
</reference>
<protein>
    <submittedName>
        <fullName evidence="1">Uncharacterized protein</fullName>
    </submittedName>
</protein>
<dbReference type="AlphaFoldDB" id="A0A0V1FNH0"/>
<comment type="caution">
    <text evidence="1">The sequence shown here is derived from an EMBL/GenBank/DDBJ whole genome shotgun (WGS) entry which is preliminary data.</text>
</comment>
<organism evidence="1 2">
    <name type="scientific">Trichinella pseudospiralis</name>
    <name type="common">Parasitic roundworm</name>
    <dbReference type="NCBI Taxonomy" id="6337"/>
    <lineage>
        <taxon>Eukaryota</taxon>
        <taxon>Metazoa</taxon>
        <taxon>Ecdysozoa</taxon>
        <taxon>Nematoda</taxon>
        <taxon>Enoplea</taxon>
        <taxon>Dorylaimia</taxon>
        <taxon>Trichinellida</taxon>
        <taxon>Trichinellidae</taxon>
        <taxon>Trichinella</taxon>
    </lineage>
</organism>
<dbReference type="EMBL" id="JYDT01000057">
    <property type="protein sequence ID" value="KRY87361.1"/>
    <property type="molecule type" value="Genomic_DNA"/>
</dbReference>
<dbReference type="Proteomes" id="UP000054995">
    <property type="component" value="Unassembled WGS sequence"/>
</dbReference>
<keyword evidence="2" id="KW-1185">Reference proteome</keyword>
<accession>A0A0V1FNH0</accession>
<sequence>MESAPTCNSSASQLAVAWLAFVELPRQNRISERIEQQLQQQAASQFEVLAPAELRRVRPKAIN</sequence>
<evidence type="ECO:0000313" key="2">
    <source>
        <dbReference type="Proteomes" id="UP000054995"/>
    </source>
</evidence>
<proteinExistence type="predicted"/>